<proteinExistence type="predicted"/>
<keyword evidence="1" id="KW-0732">Signal</keyword>
<evidence type="ECO:0000313" key="2">
    <source>
        <dbReference type="EnsemblMetazoa" id="G4446.6:cds"/>
    </source>
</evidence>
<evidence type="ECO:0000313" key="3">
    <source>
        <dbReference type="Proteomes" id="UP000005408"/>
    </source>
</evidence>
<keyword evidence="3" id="KW-1185">Reference proteome</keyword>
<sequence length="221" mass="25556">MEKFKITVVRLSLGVILIASVHVCLCAEQNSHVEEFHMVQDKSFSNVTIYDMEVTCGKHRPGMFPSQTWTCNDIRVNGMRMAYGYYPGLGADTRCTESGGFDELRQLCYKLMESIASNRQLWGAQVSNASCDYIEEKRVMLNLNLDGYYWKKMDPGYGWIETLHVDFYSLVEREKKPNRSPESFQISKISNNEDIKREKGLLMSHIKDKFEKKEIYCTADP</sequence>
<evidence type="ECO:0000256" key="1">
    <source>
        <dbReference type="SAM" id="SignalP"/>
    </source>
</evidence>
<organism evidence="2 3">
    <name type="scientific">Magallana gigas</name>
    <name type="common">Pacific oyster</name>
    <name type="synonym">Crassostrea gigas</name>
    <dbReference type="NCBI Taxonomy" id="29159"/>
    <lineage>
        <taxon>Eukaryota</taxon>
        <taxon>Metazoa</taxon>
        <taxon>Spiralia</taxon>
        <taxon>Lophotrochozoa</taxon>
        <taxon>Mollusca</taxon>
        <taxon>Bivalvia</taxon>
        <taxon>Autobranchia</taxon>
        <taxon>Pteriomorphia</taxon>
        <taxon>Ostreida</taxon>
        <taxon>Ostreoidea</taxon>
        <taxon>Ostreidae</taxon>
        <taxon>Magallana</taxon>
    </lineage>
</organism>
<dbReference type="Proteomes" id="UP000005408">
    <property type="component" value="Unassembled WGS sequence"/>
</dbReference>
<feature type="signal peptide" evidence="1">
    <location>
        <begin position="1"/>
        <end position="26"/>
    </location>
</feature>
<feature type="chain" id="PRO_5036462550" evidence="1">
    <location>
        <begin position="27"/>
        <end position="221"/>
    </location>
</feature>
<name>A0A8W8N370_MAGGI</name>
<protein>
    <submittedName>
        <fullName evidence="2">Uncharacterized protein</fullName>
    </submittedName>
</protein>
<dbReference type="EnsemblMetazoa" id="G4446.6">
    <property type="protein sequence ID" value="G4446.6:cds"/>
    <property type="gene ID" value="G4446"/>
</dbReference>
<reference evidence="2" key="1">
    <citation type="submission" date="2022-08" db="UniProtKB">
        <authorList>
            <consortium name="EnsemblMetazoa"/>
        </authorList>
    </citation>
    <scope>IDENTIFICATION</scope>
    <source>
        <strain evidence="2">05x7-T-G4-1.051#20</strain>
    </source>
</reference>
<accession>A0A8W8N370</accession>
<dbReference type="AlphaFoldDB" id="A0A8W8N370"/>